<feature type="region of interest" description="Disordered" evidence="4">
    <location>
        <begin position="71"/>
        <end position="95"/>
    </location>
</feature>
<dbReference type="InterPro" id="IPR036736">
    <property type="entry name" value="ACP-like_sf"/>
</dbReference>
<dbReference type="PROSITE" id="PS50075">
    <property type="entry name" value="CARRIER"/>
    <property type="match status" value="1"/>
</dbReference>
<dbReference type="FunFam" id="1.10.1200.10:FF:000011">
    <property type="entry name" value="Sterigmatocystin biosynthesis polyketide synthase"/>
    <property type="match status" value="1"/>
</dbReference>
<accession>A0A0J8R3H4</accession>
<evidence type="ECO:0000313" key="7">
    <source>
        <dbReference type="Proteomes" id="UP000054559"/>
    </source>
</evidence>
<evidence type="ECO:0000313" key="6">
    <source>
        <dbReference type="EMBL" id="KMU79276.1"/>
    </source>
</evidence>
<reference evidence="7" key="1">
    <citation type="journal article" date="2010" name="Genome Res.">
        <title>Population genomic sequencing of Coccidioides fungi reveals recent hybridization and transposon control.</title>
        <authorList>
            <person name="Neafsey D.E."/>
            <person name="Barker B.M."/>
            <person name="Sharpton T.J."/>
            <person name="Stajich J.E."/>
            <person name="Park D.J."/>
            <person name="Whiston E."/>
            <person name="Hung C.-Y."/>
            <person name="McMahan C."/>
            <person name="White J."/>
            <person name="Sykes S."/>
            <person name="Heiman D."/>
            <person name="Young S."/>
            <person name="Zeng Q."/>
            <person name="Abouelleil A."/>
            <person name="Aftuck L."/>
            <person name="Bessette D."/>
            <person name="Brown A."/>
            <person name="FitzGerald M."/>
            <person name="Lui A."/>
            <person name="Macdonald J.P."/>
            <person name="Priest M."/>
            <person name="Orbach M.J."/>
            <person name="Galgiani J.N."/>
            <person name="Kirkland T.N."/>
            <person name="Cole G.T."/>
            <person name="Birren B.W."/>
            <person name="Henn M.R."/>
            <person name="Taylor J.W."/>
            <person name="Rounsley S.D."/>
        </authorList>
    </citation>
    <scope>NUCLEOTIDE SEQUENCE [LARGE SCALE GENOMIC DNA]</scope>
    <source>
        <strain evidence="7">RMSCC 3703</strain>
    </source>
</reference>
<dbReference type="AlphaFoldDB" id="A0A0J8R3H4"/>
<evidence type="ECO:0000256" key="3">
    <source>
        <dbReference type="ARBA" id="ARBA00022679"/>
    </source>
</evidence>
<evidence type="ECO:0000256" key="1">
    <source>
        <dbReference type="ARBA" id="ARBA00022450"/>
    </source>
</evidence>
<proteinExistence type="predicted"/>
<protein>
    <submittedName>
        <fullName evidence="6">Polyketide synthase</fullName>
    </submittedName>
</protein>
<feature type="domain" description="Carrier" evidence="5">
    <location>
        <begin position="113"/>
        <end position="192"/>
    </location>
</feature>
<gene>
    <name evidence="6" type="ORF">CISG_07707</name>
</gene>
<dbReference type="Pfam" id="PF00550">
    <property type="entry name" value="PP-binding"/>
    <property type="match status" value="1"/>
</dbReference>
<evidence type="ECO:0000256" key="4">
    <source>
        <dbReference type="SAM" id="MobiDB-lite"/>
    </source>
</evidence>
<dbReference type="EMBL" id="DS268173">
    <property type="protein sequence ID" value="KMU79276.1"/>
    <property type="molecule type" value="Genomic_DNA"/>
</dbReference>
<keyword evidence="3" id="KW-0808">Transferase</keyword>
<dbReference type="InterPro" id="IPR009081">
    <property type="entry name" value="PP-bd_ACP"/>
</dbReference>
<sequence>MVIASRFRENLGLDLDANFALFAECPTVKKLKGIHCNFLGEPWETQACGTINDERLQEIPPPDTKAMLDTSYSTPLEPIPAESSSSAPSTGHTSETLVEMPSFIKEDDSFLGVRAGGICSAGLAIVSEESGIAISDLTDETNFADIGVDSLLSMVIGSRFREELGLDLGADFSIFVNCPTVKKLKVFLNSHDASSEDDGSSDDAFGSSTSVSSMEEYADTKKRGNPPVARKWKNAQLHSLWLKGIREIMR</sequence>
<organism evidence="6 7">
    <name type="scientific">Coccidioides immitis RMSCC 3703</name>
    <dbReference type="NCBI Taxonomy" id="454286"/>
    <lineage>
        <taxon>Eukaryota</taxon>
        <taxon>Fungi</taxon>
        <taxon>Dikarya</taxon>
        <taxon>Ascomycota</taxon>
        <taxon>Pezizomycotina</taxon>
        <taxon>Eurotiomycetes</taxon>
        <taxon>Eurotiomycetidae</taxon>
        <taxon>Onygenales</taxon>
        <taxon>Onygenaceae</taxon>
        <taxon>Coccidioides</taxon>
    </lineage>
</organism>
<dbReference type="STRING" id="454286.A0A0J8R3H4"/>
<dbReference type="GO" id="GO:0016740">
    <property type="term" value="F:transferase activity"/>
    <property type="evidence" value="ECO:0007669"/>
    <property type="project" value="UniProtKB-KW"/>
</dbReference>
<keyword evidence="1" id="KW-0596">Phosphopantetheine</keyword>
<name>A0A0J8R3H4_COCIT</name>
<evidence type="ECO:0000259" key="5">
    <source>
        <dbReference type="PROSITE" id="PS50075"/>
    </source>
</evidence>
<dbReference type="Gene3D" id="1.10.1200.10">
    <property type="entry name" value="ACP-like"/>
    <property type="match status" value="1"/>
</dbReference>
<feature type="compositionally biased region" description="Low complexity" evidence="4">
    <location>
        <begin position="80"/>
        <end position="95"/>
    </location>
</feature>
<evidence type="ECO:0000256" key="2">
    <source>
        <dbReference type="ARBA" id="ARBA00022553"/>
    </source>
</evidence>
<keyword evidence="2" id="KW-0597">Phosphoprotein</keyword>
<dbReference type="Proteomes" id="UP000054559">
    <property type="component" value="Unassembled WGS sequence"/>
</dbReference>
<dbReference type="SUPFAM" id="SSF47336">
    <property type="entry name" value="ACP-like"/>
    <property type="match status" value="1"/>
</dbReference>